<evidence type="ECO:0000313" key="4">
    <source>
        <dbReference type="Proteomes" id="UP001642484"/>
    </source>
</evidence>
<keyword evidence="4" id="KW-1185">Reference proteome</keyword>
<feature type="region of interest" description="Disordered" evidence="1">
    <location>
        <begin position="192"/>
        <end position="225"/>
    </location>
</feature>
<reference evidence="3 4" key="1">
    <citation type="submission" date="2024-02" db="EMBL/GenBank/DDBJ databases">
        <authorList>
            <person name="Chen Y."/>
            <person name="Shah S."/>
            <person name="Dougan E. K."/>
            <person name="Thang M."/>
            <person name="Chan C."/>
        </authorList>
    </citation>
    <scope>NUCLEOTIDE SEQUENCE [LARGE SCALE GENOMIC DNA]</scope>
</reference>
<dbReference type="InterPro" id="IPR006816">
    <property type="entry name" value="ELMO_dom"/>
</dbReference>
<name>A0ABP0NST8_9DINO</name>
<feature type="compositionally biased region" description="Low complexity" evidence="1">
    <location>
        <begin position="1"/>
        <end position="22"/>
    </location>
</feature>
<dbReference type="Proteomes" id="UP001642484">
    <property type="component" value="Unassembled WGS sequence"/>
</dbReference>
<feature type="compositionally biased region" description="Polar residues" evidence="1">
    <location>
        <begin position="46"/>
        <end position="60"/>
    </location>
</feature>
<feature type="compositionally biased region" description="Basic and acidic residues" evidence="1">
    <location>
        <begin position="131"/>
        <end position="147"/>
    </location>
</feature>
<feature type="compositionally biased region" description="Acidic residues" evidence="1">
    <location>
        <begin position="154"/>
        <end position="163"/>
    </location>
</feature>
<dbReference type="EMBL" id="CAXAMN010022084">
    <property type="protein sequence ID" value="CAK9066247.1"/>
    <property type="molecule type" value="Genomic_DNA"/>
</dbReference>
<feature type="compositionally biased region" description="Basic and acidic residues" evidence="1">
    <location>
        <begin position="193"/>
        <end position="204"/>
    </location>
</feature>
<evidence type="ECO:0000256" key="1">
    <source>
        <dbReference type="SAM" id="MobiDB-lite"/>
    </source>
</evidence>
<proteinExistence type="predicted"/>
<dbReference type="InterPro" id="IPR050868">
    <property type="entry name" value="ELMO_domain-containing"/>
</dbReference>
<feature type="domain" description="ELMO" evidence="2">
    <location>
        <begin position="366"/>
        <end position="517"/>
    </location>
</feature>
<gene>
    <name evidence="3" type="ORF">CCMP2556_LOCUS32528</name>
</gene>
<evidence type="ECO:0000259" key="2">
    <source>
        <dbReference type="PROSITE" id="PS51335"/>
    </source>
</evidence>
<dbReference type="Pfam" id="PF04727">
    <property type="entry name" value="ELMO_CED12"/>
    <property type="match status" value="1"/>
</dbReference>
<dbReference type="PROSITE" id="PS51335">
    <property type="entry name" value="ELMO"/>
    <property type="match status" value="1"/>
</dbReference>
<evidence type="ECO:0000313" key="3">
    <source>
        <dbReference type="EMBL" id="CAK9066247.1"/>
    </source>
</evidence>
<comment type="caution">
    <text evidence="3">The sequence shown here is derived from an EMBL/GenBank/DDBJ whole genome shotgun (WGS) entry which is preliminary data.</text>
</comment>
<feature type="region of interest" description="Disordered" evidence="1">
    <location>
        <begin position="1"/>
        <end position="173"/>
    </location>
</feature>
<accession>A0ABP0NST8</accession>
<organism evidence="3 4">
    <name type="scientific">Durusdinium trenchii</name>
    <dbReference type="NCBI Taxonomy" id="1381693"/>
    <lineage>
        <taxon>Eukaryota</taxon>
        <taxon>Sar</taxon>
        <taxon>Alveolata</taxon>
        <taxon>Dinophyceae</taxon>
        <taxon>Suessiales</taxon>
        <taxon>Symbiodiniaceae</taxon>
        <taxon>Durusdinium</taxon>
    </lineage>
</organism>
<dbReference type="PANTHER" id="PTHR12771:SF2">
    <property type="entry name" value="ELMO DOMAIN-CONTAINING PROTEIN 3"/>
    <property type="match status" value="1"/>
</dbReference>
<protein>
    <recommendedName>
        <fullName evidence="2">ELMO domain-containing protein</fullName>
    </recommendedName>
</protein>
<dbReference type="PANTHER" id="PTHR12771">
    <property type="entry name" value="ENGULFMENT AND CELL MOTILITY"/>
    <property type="match status" value="1"/>
</dbReference>
<feature type="compositionally biased region" description="Low complexity" evidence="1">
    <location>
        <begin position="89"/>
        <end position="103"/>
    </location>
</feature>
<sequence>MVEVAPTRLPARPRTRPAAAKAKTTRPKKKAQGSLGAISEAAEWAEQSTLDTSGEPSTLTAEVDALWAEAGLAPPEATSHSAREGTPTAASAAAAAVAAACAARKGGLGVAASQKGSGTSSGGAAEPPTRSAERSPERSAPSAKKECLPAVESSEGETSEEEVEVQHFSIPPRSPRTEVEIEVELEVEGLVEVSERKPSSEPRTGRLTALKGVAAPASPTRAHRMVARDDLVEEALKARKPTSEDSEGVPKSTLKSLKGLHAAGSAAGSAAGTATDSAEVEMEDEWEEIGRRTEELAKQAREAKGKVAPKQDVLGQPVSYKEVHGWLWQEFGTGKTGEDQGSGEERMGKDLLLRVKGTKFDFNDTMHHRMLRTIYCKLARCKVCPRTGSHWEVLGFQGNDPLTDLNRSAGLLNVLQMFFFFAHYFDLLKSAYHLSQDDEQNFPLAAVGINITKIVMDQWAAGHLESLEDRFGAVHATARAFSAGLYHFYFRWRTQKRTIRDSELTFNEVKRHLSSQPVALLEELDKAQMARKQKEDLAEQVDFTDLGQVAEDAHTELAPQLTD</sequence>